<dbReference type="PANTHER" id="PTHR43580:SF2">
    <property type="entry name" value="CYTOKINE-LIKE NUCLEAR FACTOR N-PAC"/>
    <property type="match status" value="1"/>
</dbReference>
<dbReference type="InterPro" id="IPR037051">
    <property type="entry name" value="4-carb_acid_sugar_kinase_N_sf"/>
</dbReference>
<evidence type="ECO:0000256" key="6">
    <source>
        <dbReference type="ARBA" id="ARBA00023277"/>
    </source>
</evidence>
<dbReference type="GO" id="GO:0016301">
    <property type="term" value="F:kinase activity"/>
    <property type="evidence" value="ECO:0007669"/>
    <property type="project" value="UniProtKB-KW"/>
</dbReference>
<dbReference type="InterPro" id="IPR042213">
    <property type="entry name" value="NBD_C_sf"/>
</dbReference>
<evidence type="ECO:0000259" key="8">
    <source>
        <dbReference type="Pfam" id="PF17042"/>
    </source>
</evidence>
<accession>F2AYE0</accession>
<evidence type="ECO:0008006" key="11">
    <source>
        <dbReference type="Google" id="ProtNLM"/>
    </source>
</evidence>
<keyword evidence="3" id="KW-0547">Nucleotide-binding</keyword>
<dbReference type="EMBL" id="AFAR01000234">
    <property type="protein sequence ID" value="EGF25328.1"/>
    <property type="molecule type" value="Genomic_DNA"/>
</dbReference>
<keyword evidence="6" id="KW-0119">Carbohydrate metabolism</keyword>
<protein>
    <recommendedName>
        <fullName evidence="11">Hydroxyacid dehydrogenase</fullName>
    </recommendedName>
</protein>
<dbReference type="Pfam" id="PF17042">
    <property type="entry name" value="NBD_C"/>
    <property type="match status" value="1"/>
</dbReference>
<dbReference type="SUPFAM" id="SSF142764">
    <property type="entry name" value="YgbK-like"/>
    <property type="match status" value="1"/>
</dbReference>
<feature type="domain" description="Four-carbon acid sugar kinase nucleotide binding" evidence="8">
    <location>
        <begin position="338"/>
        <end position="499"/>
    </location>
</feature>
<gene>
    <name evidence="9" type="ORF">RBWH47_05736</name>
</gene>
<evidence type="ECO:0000259" key="7">
    <source>
        <dbReference type="Pfam" id="PF07005"/>
    </source>
</evidence>
<dbReference type="Gene3D" id="3.40.980.20">
    <property type="entry name" value="Four-carbon acid sugar kinase, nucleotide binding domain"/>
    <property type="match status" value="1"/>
</dbReference>
<dbReference type="InterPro" id="IPR031475">
    <property type="entry name" value="NBD_C"/>
</dbReference>
<reference evidence="9 10" key="1">
    <citation type="journal article" date="2013" name="Mar. Genomics">
        <title>Expression of sulfatases in Rhodopirellula baltica and the diversity of sulfatases in the genus Rhodopirellula.</title>
        <authorList>
            <person name="Wegner C.E."/>
            <person name="Richter-Heitmann T."/>
            <person name="Klindworth A."/>
            <person name="Klockow C."/>
            <person name="Richter M."/>
            <person name="Achstetter T."/>
            <person name="Glockner F.O."/>
            <person name="Harder J."/>
        </authorList>
    </citation>
    <scope>NUCLEOTIDE SEQUENCE [LARGE SCALE GENOMIC DNA]</scope>
    <source>
        <strain evidence="9 10">WH47</strain>
    </source>
</reference>
<dbReference type="Proteomes" id="UP000006222">
    <property type="component" value="Unassembled WGS sequence"/>
</dbReference>
<comment type="similarity">
    <text evidence="1">Belongs to the four-carbon acid sugar kinase family.</text>
</comment>
<dbReference type="GO" id="GO:0005524">
    <property type="term" value="F:ATP binding"/>
    <property type="evidence" value="ECO:0007669"/>
    <property type="project" value="UniProtKB-KW"/>
</dbReference>
<sequence length="508" mass="54627">MLFGQRRNGSHGFSRSFLPTCLVTNTTIASGRSSTFFFNLFAMTQTLSEALEGIAEERSESLLALIRDNNDKSNRKIVVLDDDPTGTQTVYDTPVLTTWGVDELAAAFTSPGSLFYVLTNSRSLTEPDAIKLANEIGANLNEAAQRTKQKFVVVSRSDSTLRGHYPAEVDAIAAAVGTSDAVHVIAPFFLQGGRYTIGDVHYVAEDEQLVPAAETPFAQDAAFGFQNSDLKQWVIEKHNGNIDADQIASVRLNELRSSDLSSLTDRLANLSPGSVCIVNAACMRDMEAFVLAAQNAEQKGQTFVYRTAASFVQAFAGLEPRELLTPDEMVDGNTKTGLVVVGSYVPKTTQQLASLLENEPTSKSIVLDVDKLLADDSESYLLEVTQLVNESLQSANVVLSSSRKLVTGTDAASSLSIGNRVSDALVSVVRRLTKRPRFLIAKGGITSSDVATKGLQAKHAMVLGQILPGVPVWKMPADSHFPGIAYVVFPGNVGGTNALLEAFQKLKA</sequence>
<dbReference type="Gene3D" id="3.40.50.10840">
    <property type="entry name" value="Putative sugar-binding, N-terminal domain"/>
    <property type="match status" value="1"/>
</dbReference>
<evidence type="ECO:0000313" key="10">
    <source>
        <dbReference type="Proteomes" id="UP000006222"/>
    </source>
</evidence>
<comment type="caution">
    <text evidence="9">The sequence shown here is derived from an EMBL/GenBank/DDBJ whole genome shotgun (WGS) entry which is preliminary data.</text>
</comment>
<proteinExistence type="inferred from homology"/>
<dbReference type="AlphaFoldDB" id="F2AYE0"/>
<evidence type="ECO:0000256" key="4">
    <source>
        <dbReference type="ARBA" id="ARBA00022777"/>
    </source>
</evidence>
<organism evidence="9 10">
    <name type="scientific">Rhodopirellula baltica WH47</name>
    <dbReference type="NCBI Taxonomy" id="991778"/>
    <lineage>
        <taxon>Bacteria</taxon>
        <taxon>Pseudomonadati</taxon>
        <taxon>Planctomycetota</taxon>
        <taxon>Planctomycetia</taxon>
        <taxon>Pirellulales</taxon>
        <taxon>Pirellulaceae</taxon>
        <taxon>Rhodopirellula</taxon>
    </lineage>
</organism>
<evidence type="ECO:0000256" key="5">
    <source>
        <dbReference type="ARBA" id="ARBA00022840"/>
    </source>
</evidence>
<evidence type="ECO:0000256" key="2">
    <source>
        <dbReference type="ARBA" id="ARBA00022679"/>
    </source>
</evidence>
<dbReference type="Pfam" id="PF07005">
    <property type="entry name" value="SBD_N"/>
    <property type="match status" value="1"/>
</dbReference>
<evidence type="ECO:0000256" key="3">
    <source>
        <dbReference type="ARBA" id="ARBA00022741"/>
    </source>
</evidence>
<dbReference type="PATRIC" id="fig|991778.3.peg.5025"/>
<dbReference type="InterPro" id="IPR051265">
    <property type="entry name" value="HIBADH-related_NP60_sf"/>
</dbReference>
<evidence type="ECO:0000256" key="1">
    <source>
        <dbReference type="ARBA" id="ARBA00005715"/>
    </source>
</evidence>
<name>F2AYE0_RHOBT</name>
<dbReference type="PANTHER" id="PTHR43580">
    <property type="entry name" value="OXIDOREDUCTASE GLYR1-RELATED"/>
    <property type="match status" value="1"/>
</dbReference>
<feature type="domain" description="Four-carbon acid sugar kinase N-terminal" evidence="7">
    <location>
        <begin position="77"/>
        <end position="314"/>
    </location>
</feature>
<dbReference type="InterPro" id="IPR010737">
    <property type="entry name" value="4-carb_acid_sugar_kinase_N"/>
</dbReference>
<keyword evidence="2" id="KW-0808">Transferase</keyword>
<evidence type="ECO:0000313" key="9">
    <source>
        <dbReference type="EMBL" id="EGF25328.1"/>
    </source>
</evidence>
<keyword evidence="4" id="KW-0418">Kinase</keyword>
<keyword evidence="5" id="KW-0067">ATP-binding</keyword>